<proteinExistence type="predicted"/>
<feature type="transmembrane region" description="Helical" evidence="7">
    <location>
        <begin position="381"/>
        <end position="401"/>
    </location>
</feature>
<evidence type="ECO:0000256" key="7">
    <source>
        <dbReference type="SAM" id="Phobius"/>
    </source>
</evidence>
<evidence type="ECO:0000256" key="6">
    <source>
        <dbReference type="ARBA" id="ARBA00023136"/>
    </source>
</evidence>
<keyword evidence="10" id="KW-1185">Reference proteome</keyword>
<dbReference type="Pfam" id="PF05977">
    <property type="entry name" value="MFS_3"/>
    <property type="match status" value="1"/>
</dbReference>
<comment type="subcellular location">
    <subcellularLocation>
        <location evidence="1">Cell membrane</location>
        <topology evidence="1">Multi-pass membrane protein</topology>
    </subcellularLocation>
</comment>
<feature type="transmembrane region" description="Helical" evidence="7">
    <location>
        <begin position="12"/>
        <end position="36"/>
    </location>
</feature>
<gene>
    <name evidence="9" type="ORF">MUO14_22525</name>
</gene>
<dbReference type="PROSITE" id="PS50850">
    <property type="entry name" value="MFS"/>
    <property type="match status" value="1"/>
</dbReference>
<keyword evidence="5 7" id="KW-1133">Transmembrane helix</keyword>
<dbReference type="EMBL" id="CP095074">
    <property type="protein sequence ID" value="UOQ93128.1"/>
    <property type="molecule type" value="Genomic_DNA"/>
</dbReference>
<keyword evidence="6 7" id="KW-0472">Membrane</keyword>
<dbReference type="PANTHER" id="PTHR23513">
    <property type="entry name" value="INTEGRAL MEMBRANE EFFLUX PROTEIN-RELATED"/>
    <property type="match status" value="1"/>
</dbReference>
<feature type="transmembrane region" description="Helical" evidence="7">
    <location>
        <begin position="228"/>
        <end position="246"/>
    </location>
</feature>
<feature type="domain" description="Major facilitator superfamily (MFS) profile" evidence="8">
    <location>
        <begin position="9"/>
        <end position="406"/>
    </location>
</feature>
<keyword evidence="4 7" id="KW-0812">Transmembrane</keyword>
<sequence length="413" mass="45183">MFHLLTNRSFRYFVMARLILGLGKKISWVALGWFVYQMTNSASAIGFVIASATIAPLISSILVGGILDQYNRRTIMIAENLLRGAFISVIPILYWFGILSLPIIITVVFINGLLSSFTEIGSATILPSFVDEQNLQSANAIMATAGQLGYLVGPAIGGFSTAFFGAPLTLFIDVFIFFSASFLYFLIPYDIFHQGVNQEHVVLAFKQRIGKFVEDTKVGFEFLFHHKVLIMIAGVTLAFNITYAPLEPVLPVFVSDDLDSGPETLGMIWTIFAVGALIGSFIWARLKIRFYYSYSLGTVITLWGLAPLSFSLFTNEYIVYLIMFLGGIAYAPYNIVEPTLEQQLVPNNLRGRVIGVIGLIAGIGFPLGTFMGGLLGEYIGAANTIFVSGLLTVLLGGIVFCHSALRFTGADVE</sequence>
<name>A0ABY4GYD8_9BACI</name>
<dbReference type="SUPFAM" id="SSF103473">
    <property type="entry name" value="MFS general substrate transporter"/>
    <property type="match status" value="1"/>
</dbReference>
<dbReference type="InterPro" id="IPR020846">
    <property type="entry name" value="MFS_dom"/>
</dbReference>
<dbReference type="Gene3D" id="1.20.1250.20">
    <property type="entry name" value="MFS general substrate transporter like domains"/>
    <property type="match status" value="1"/>
</dbReference>
<feature type="transmembrane region" description="Helical" evidence="7">
    <location>
        <begin position="317"/>
        <end position="333"/>
    </location>
</feature>
<evidence type="ECO:0000256" key="1">
    <source>
        <dbReference type="ARBA" id="ARBA00004651"/>
    </source>
</evidence>
<keyword evidence="2" id="KW-0813">Transport</keyword>
<evidence type="ECO:0000256" key="5">
    <source>
        <dbReference type="ARBA" id="ARBA00022989"/>
    </source>
</evidence>
<dbReference type="CDD" id="cd06173">
    <property type="entry name" value="MFS_MefA_like"/>
    <property type="match status" value="1"/>
</dbReference>
<feature type="transmembrane region" description="Helical" evidence="7">
    <location>
        <begin position="266"/>
        <end position="284"/>
    </location>
</feature>
<protein>
    <submittedName>
        <fullName evidence="9">MFS transporter</fullName>
    </submittedName>
</protein>
<feature type="transmembrane region" description="Helical" evidence="7">
    <location>
        <begin position="353"/>
        <end position="375"/>
    </location>
</feature>
<feature type="transmembrane region" description="Helical" evidence="7">
    <location>
        <begin position="291"/>
        <end position="311"/>
    </location>
</feature>
<organism evidence="9 10">
    <name type="scientific">Halobacillus shinanisalinarum</name>
    <dbReference type="NCBI Taxonomy" id="2932258"/>
    <lineage>
        <taxon>Bacteria</taxon>
        <taxon>Bacillati</taxon>
        <taxon>Bacillota</taxon>
        <taxon>Bacilli</taxon>
        <taxon>Bacillales</taxon>
        <taxon>Bacillaceae</taxon>
        <taxon>Halobacillus</taxon>
    </lineage>
</organism>
<evidence type="ECO:0000313" key="9">
    <source>
        <dbReference type="EMBL" id="UOQ93128.1"/>
    </source>
</evidence>
<feature type="transmembrane region" description="Helical" evidence="7">
    <location>
        <begin position="85"/>
        <end position="110"/>
    </location>
</feature>
<dbReference type="InterPro" id="IPR010290">
    <property type="entry name" value="TM_effector"/>
</dbReference>
<dbReference type="PANTHER" id="PTHR23513:SF6">
    <property type="entry name" value="MAJOR FACILITATOR SUPERFAMILY ASSOCIATED DOMAIN-CONTAINING PROTEIN"/>
    <property type="match status" value="1"/>
</dbReference>
<accession>A0ABY4GYD8</accession>
<dbReference type="RefSeq" id="WP_244752732.1">
    <property type="nucleotide sequence ID" value="NZ_CP095074.1"/>
</dbReference>
<feature type="transmembrane region" description="Helical" evidence="7">
    <location>
        <begin position="42"/>
        <end position="64"/>
    </location>
</feature>
<reference evidence="9 10" key="1">
    <citation type="submission" date="2022-04" db="EMBL/GenBank/DDBJ databases">
        <title>Halobacillus sp. isolated from saltern.</title>
        <authorList>
            <person name="Won M."/>
            <person name="Lee C.-M."/>
            <person name="Woen H.-Y."/>
            <person name="Kwon S.-W."/>
        </authorList>
    </citation>
    <scope>NUCLEOTIDE SEQUENCE [LARGE SCALE GENOMIC DNA]</scope>
    <source>
        <strain evidence="9 10">SSTM10-2</strain>
    </source>
</reference>
<evidence type="ECO:0000259" key="8">
    <source>
        <dbReference type="PROSITE" id="PS50850"/>
    </source>
</evidence>
<evidence type="ECO:0000256" key="4">
    <source>
        <dbReference type="ARBA" id="ARBA00022692"/>
    </source>
</evidence>
<dbReference type="Proteomes" id="UP000831880">
    <property type="component" value="Chromosome"/>
</dbReference>
<evidence type="ECO:0000313" key="10">
    <source>
        <dbReference type="Proteomes" id="UP000831880"/>
    </source>
</evidence>
<keyword evidence="3" id="KW-1003">Cell membrane</keyword>
<evidence type="ECO:0000256" key="3">
    <source>
        <dbReference type="ARBA" id="ARBA00022475"/>
    </source>
</evidence>
<feature type="transmembrane region" description="Helical" evidence="7">
    <location>
        <begin position="162"/>
        <end position="187"/>
    </location>
</feature>
<dbReference type="InterPro" id="IPR036259">
    <property type="entry name" value="MFS_trans_sf"/>
</dbReference>
<evidence type="ECO:0000256" key="2">
    <source>
        <dbReference type="ARBA" id="ARBA00022448"/>
    </source>
</evidence>